<name>A0A2C8D5J3_FUSOX</name>
<evidence type="ECO:0000256" key="3">
    <source>
        <dbReference type="ARBA" id="ARBA00022833"/>
    </source>
</evidence>
<feature type="domain" description="3CxxC-type" evidence="4">
    <location>
        <begin position="71"/>
        <end position="182"/>
    </location>
</feature>
<organism evidence="5">
    <name type="scientific">Fusarium oxysporum f. sp. pisi</name>
    <dbReference type="NCBI Taxonomy" id="179143"/>
    <lineage>
        <taxon>Eukaryota</taxon>
        <taxon>Fungi</taxon>
        <taxon>Dikarya</taxon>
        <taxon>Ascomycota</taxon>
        <taxon>Pezizomycotina</taxon>
        <taxon>Sordariomycetes</taxon>
        <taxon>Hypocreomycetidae</taxon>
        <taxon>Hypocreales</taxon>
        <taxon>Nectriaceae</taxon>
        <taxon>Fusarium</taxon>
        <taxon>Fusarium oxysporum species complex</taxon>
    </lineage>
</organism>
<evidence type="ECO:0000256" key="1">
    <source>
        <dbReference type="ARBA" id="ARBA00022723"/>
    </source>
</evidence>
<keyword evidence="3" id="KW-0862">Zinc</keyword>
<evidence type="ECO:0000313" key="5">
    <source>
        <dbReference type="EMBL" id="SNU78009.1"/>
    </source>
</evidence>
<gene>
    <name evidence="5" type="primary">orf190</name>
</gene>
<keyword evidence="5" id="KW-0496">Mitochondrion</keyword>
<dbReference type="GO" id="GO:0008270">
    <property type="term" value="F:zinc ion binding"/>
    <property type="evidence" value="ECO:0007669"/>
    <property type="project" value="UniProtKB-KW"/>
</dbReference>
<protein>
    <recommendedName>
        <fullName evidence="4">3CxxC-type domain-containing protein</fullName>
    </recommendedName>
</protein>
<dbReference type="AlphaFoldDB" id="A0A2C8D5J3"/>
<dbReference type="InterPro" id="IPR027377">
    <property type="entry name" value="ZAR1/RTP1-5-like_Znf-3CxxC"/>
</dbReference>
<evidence type="ECO:0000256" key="2">
    <source>
        <dbReference type="ARBA" id="ARBA00022771"/>
    </source>
</evidence>
<accession>A0A2C8D5J3</accession>
<keyword evidence="1" id="KW-0479">Metal-binding</keyword>
<evidence type="ECO:0000259" key="4">
    <source>
        <dbReference type="SMART" id="SM01328"/>
    </source>
</evidence>
<dbReference type="SMART" id="SM01328">
    <property type="entry name" value="zf-3CxxC"/>
    <property type="match status" value="1"/>
</dbReference>
<sequence>MKLTINDFKFTNLFNNFLYWWNQSNKSLAYVVRNTHNLPTIRNIAQTKAMKKPVYTKPSDLYYESGIEYGRNFALWKCLNCGKCWSSAYTWISTKFCLDNTKTMIVKSNNKQNKELWFSGAELKDQDFLLETCKDCDTKTKANKDNKVKIVRYKKLIRKDNSLELDINSPHRQDLCAKCLKGVICNNRND</sequence>
<geneLocation type="mitochondrion" evidence="5"/>
<dbReference type="EMBL" id="LT906354">
    <property type="protein sequence ID" value="SNU78009.1"/>
    <property type="molecule type" value="Genomic_DNA"/>
</dbReference>
<keyword evidence="2" id="KW-0863">Zinc-finger</keyword>
<proteinExistence type="predicted"/>
<reference evidence="5" key="1">
    <citation type="submission" date="2016-12" db="EMBL/GenBank/DDBJ databases">
        <title>Recombination within an asexual species: what the mitochondrial genomes reveal in the Fusarium oxysporum species complex.</title>
        <authorList>
            <person name="Brankovics B."/>
            <person name="Van Dam P."/>
            <person name="Rep M."/>
            <person name="De Hoog G.S."/>
            <person name="Van der Lee T.A.J."/>
            <person name="Waalwijk C."/>
            <person name="Van Diepeningen A.D."/>
        </authorList>
    </citation>
    <scope>NUCLEOTIDE SEQUENCE</scope>
    <source>
        <strain evidence="5">NRRL37622</strain>
    </source>
</reference>